<organism evidence="5">
    <name type="scientific">marine metagenome</name>
    <dbReference type="NCBI Taxonomy" id="408172"/>
    <lineage>
        <taxon>unclassified sequences</taxon>
        <taxon>metagenomes</taxon>
        <taxon>ecological metagenomes</taxon>
    </lineage>
</organism>
<dbReference type="PANTHER" id="PTHR43201">
    <property type="entry name" value="ACYL-COA SYNTHETASE"/>
    <property type="match status" value="1"/>
</dbReference>
<feature type="domain" description="AMP-binding enzyme C-terminal" evidence="4">
    <location>
        <begin position="445"/>
        <end position="520"/>
    </location>
</feature>
<dbReference type="SUPFAM" id="SSF56801">
    <property type="entry name" value="Acetyl-CoA synthetase-like"/>
    <property type="match status" value="1"/>
</dbReference>
<dbReference type="InterPro" id="IPR045851">
    <property type="entry name" value="AMP-bd_C_sf"/>
</dbReference>
<dbReference type="PROSITE" id="PS00455">
    <property type="entry name" value="AMP_BINDING"/>
    <property type="match status" value="1"/>
</dbReference>
<dbReference type="InterPro" id="IPR020845">
    <property type="entry name" value="AMP-binding_CS"/>
</dbReference>
<dbReference type="Pfam" id="PF00501">
    <property type="entry name" value="AMP-binding"/>
    <property type="match status" value="1"/>
</dbReference>
<dbReference type="Gene3D" id="3.30.300.30">
    <property type="match status" value="1"/>
</dbReference>
<evidence type="ECO:0000256" key="2">
    <source>
        <dbReference type="ARBA" id="ARBA00022598"/>
    </source>
</evidence>
<dbReference type="FunFam" id="3.30.300.30:FF:000008">
    <property type="entry name" value="2,3-dihydroxybenzoate-AMP ligase"/>
    <property type="match status" value="1"/>
</dbReference>
<proteinExistence type="inferred from homology"/>
<accession>A0A381YBF5</accession>
<gene>
    <name evidence="5" type="ORF">METZ01_LOCUS127084</name>
</gene>
<dbReference type="GO" id="GO:0006631">
    <property type="term" value="P:fatty acid metabolic process"/>
    <property type="evidence" value="ECO:0007669"/>
    <property type="project" value="TreeGrafter"/>
</dbReference>
<evidence type="ECO:0000256" key="1">
    <source>
        <dbReference type="ARBA" id="ARBA00006432"/>
    </source>
</evidence>
<evidence type="ECO:0000313" key="5">
    <source>
        <dbReference type="EMBL" id="SVA74230.1"/>
    </source>
</evidence>
<keyword evidence="2" id="KW-0436">Ligase</keyword>
<dbReference type="EMBL" id="UINC01017806">
    <property type="protein sequence ID" value="SVA74230.1"/>
    <property type="molecule type" value="Genomic_DNA"/>
</dbReference>
<dbReference type="InterPro" id="IPR000873">
    <property type="entry name" value="AMP-dep_synth/lig_dom"/>
</dbReference>
<feature type="domain" description="AMP-dependent synthetase/ligase" evidence="3">
    <location>
        <begin position="30"/>
        <end position="394"/>
    </location>
</feature>
<reference evidence="5" key="1">
    <citation type="submission" date="2018-05" db="EMBL/GenBank/DDBJ databases">
        <authorList>
            <person name="Lanie J.A."/>
            <person name="Ng W.-L."/>
            <person name="Kazmierczak K.M."/>
            <person name="Andrzejewski T.M."/>
            <person name="Davidsen T.M."/>
            <person name="Wayne K.J."/>
            <person name="Tettelin H."/>
            <person name="Glass J.I."/>
            <person name="Rusch D."/>
            <person name="Podicherti R."/>
            <person name="Tsui H.-C.T."/>
            <person name="Winkler M.E."/>
        </authorList>
    </citation>
    <scope>NUCLEOTIDE SEQUENCE</scope>
</reference>
<protein>
    <recommendedName>
        <fullName evidence="6">AMP-dependent synthetase/ligase domain-containing protein</fullName>
    </recommendedName>
</protein>
<dbReference type="InterPro" id="IPR042099">
    <property type="entry name" value="ANL_N_sf"/>
</dbReference>
<dbReference type="Gene3D" id="3.40.50.12780">
    <property type="entry name" value="N-terminal domain of ligase-like"/>
    <property type="match status" value="1"/>
</dbReference>
<comment type="similarity">
    <text evidence="1">Belongs to the ATP-dependent AMP-binding enzyme family.</text>
</comment>
<dbReference type="PANTHER" id="PTHR43201:SF5">
    <property type="entry name" value="MEDIUM-CHAIN ACYL-COA LIGASE ACSF2, MITOCHONDRIAL"/>
    <property type="match status" value="1"/>
</dbReference>
<name>A0A381YBF5_9ZZZZ</name>
<sequence>MSKPNKEISEWVADPEESDLMLSTVGDLLDESAINWPEKEAIVYGHQSEVGDIRWTYKELSEKTTVIAKGLLDSGYRPGESIAVWGPNHPEWILSEYAIAKAGLKLVTLNPLYKEMELEFALNSSKVSGIIHADTIGGEEIKKAIESIRDKVPSLQSIHSFTKGIDSLVNLGKGSSINLPQINPEDIFMIQYTSGTTGVPKSAQMQHQSLITTSRNSHIRWQIGVGDKVCHGFPLFHIGGSACMTLGAAVRGAVSLPLFIFKAQATLDIIEKEKCSVFIGVPTMLIAMLEDPTFEKRDFSNFKCIIVGGANPPLELLRKCENAFGVDMINGYGQTETCGVTATALPSDTAERKAIAGLPMPGVSVRILDKENEIVPNDIPGELHYKGPGLMKGYGNLSDGSSGINKEGWFPTGDLATMDEEGYLNIVGRAKEMIIRGGENLYPIEIENYLLQHPGVLEVAVLGLKDEKYGEEACAVIRRDASKLNNEEELRSWCRKKISRWKIPKYIFFQDNFPMTPSGKIKKFKLQEKYLAQLGLNNI</sequence>
<dbReference type="InterPro" id="IPR025110">
    <property type="entry name" value="AMP-bd_C"/>
</dbReference>
<dbReference type="GO" id="GO:0031956">
    <property type="term" value="F:medium-chain fatty acid-CoA ligase activity"/>
    <property type="evidence" value="ECO:0007669"/>
    <property type="project" value="TreeGrafter"/>
</dbReference>
<dbReference type="AlphaFoldDB" id="A0A381YBF5"/>
<evidence type="ECO:0000259" key="4">
    <source>
        <dbReference type="Pfam" id="PF13193"/>
    </source>
</evidence>
<evidence type="ECO:0000259" key="3">
    <source>
        <dbReference type="Pfam" id="PF00501"/>
    </source>
</evidence>
<evidence type="ECO:0008006" key="6">
    <source>
        <dbReference type="Google" id="ProtNLM"/>
    </source>
</evidence>
<dbReference type="Pfam" id="PF13193">
    <property type="entry name" value="AMP-binding_C"/>
    <property type="match status" value="1"/>
</dbReference>